<dbReference type="Pfam" id="PF00060">
    <property type="entry name" value="Lig_chan"/>
    <property type="match status" value="1"/>
</dbReference>
<evidence type="ECO:0000256" key="1">
    <source>
        <dbReference type="ARBA" id="ARBA00004651"/>
    </source>
</evidence>
<keyword evidence="5 9" id="KW-1133">Transmembrane helix</keyword>
<dbReference type="InterPro" id="IPR052192">
    <property type="entry name" value="Insect_Ionotropic_Sensory_Rcpt"/>
</dbReference>
<dbReference type="AlphaFoldDB" id="A0AAD7ZEQ5"/>
<keyword evidence="13" id="KW-1185">Reference proteome</keyword>
<evidence type="ECO:0000256" key="7">
    <source>
        <dbReference type="ARBA" id="ARBA00023170"/>
    </source>
</evidence>
<feature type="transmembrane region" description="Helical" evidence="9">
    <location>
        <begin position="431"/>
        <end position="452"/>
    </location>
</feature>
<feature type="chain" id="PRO_5042239530" description="Ionotropic glutamate receptor C-terminal domain-containing protein" evidence="10">
    <location>
        <begin position="18"/>
        <end position="678"/>
    </location>
</feature>
<name>A0AAD7ZEQ5_DIPPU</name>
<keyword evidence="8" id="KW-0325">Glycoprotein</keyword>
<feature type="transmembrane region" description="Helical" evidence="9">
    <location>
        <begin position="464"/>
        <end position="482"/>
    </location>
</feature>
<evidence type="ECO:0000256" key="5">
    <source>
        <dbReference type="ARBA" id="ARBA00022989"/>
    </source>
</evidence>
<evidence type="ECO:0000313" key="12">
    <source>
        <dbReference type="EMBL" id="KAJ9578932.1"/>
    </source>
</evidence>
<reference evidence="12" key="1">
    <citation type="journal article" date="2023" name="IScience">
        <title>Live-bearing cockroach genome reveals convergent evolutionary mechanisms linked to viviparity in insects and beyond.</title>
        <authorList>
            <person name="Fouks B."/>
            <person name="Harrison M.C."/>
            <person name="Mikhailova A.A."/>
            <person name="Marchal E."/>
            <person name="English S."/>
            <person name="Carruthers M."/>
            <person name="Jennings E.C."/>
            <person name="Chiamaka E.L."/>
            <person name="Frigard R.A."/>
            <person name="Pippel M."/>
            <person name="Attardo G.M."/>
            <person name="Benoit J.B."/>
            <person name="Bornberg-Bauer E."/>
            <person name="Tobe S.S."/>
        </authorList>
    </citation>
    <scope>NUCLEOTIDE SEQUENCE</scope>
    <source>
        <strain evidence="12">Stay&amp;Tobe</strain>
    </source>
</reference>
<proteinExistence type="inferred from homology"/>
<gene>
    <name evidence="12" type="ORF">L9F63_024962</name>
</gene>
<evidence type="ECO:0000256" key="2">
    <source>
        <dbReference type="ARBA" id="ARBA00008685"/>
    </source>
</evidence>
<feature type="transmembrane region" description="Helical" evidence="9">
    <location>
        <begin position="400"/>
        <end position="419"/>
    </location>
</feature>
<evidence type="ECO:0000256" key="3">
    <source>
        <dbReference type="ARBA" id="ARBA00022475"/>
    </source>
</evidence>
<evidence type="ECO:0000256" key="6">
    <source>
        <dbReference type="ARBA" id="ARBA00023136"/>
    </source>
</evidence>
<evidence type="ECO:0000256" key="10">
    <source>
        <dbReference type="SAM" id="SignalP"/>
    </source>
</evidence>
<comment type="caution">
    <text evidence="12">The sequence shown here is derived from an EMBL/GenBank/DDBJ whole genome shotgun (WGS) entry which is preliminary data.</text>
</comment>
<dbReference type="InterPro" id="IPR001320">
    <property type="entry name" value="Iontro_rcpt_C"/>
</dbReference>
<keyword evidence="10" id="KW-0732">Signal</keyword>
<dbReference type="Proteomes" id="UP001233999">
    <property type="component" value="Unassembled WGS sequence"/>
</dbReference>
<protein>
    <recommendedName>
        <fullName evidence="11">Ionotropic glutamate receptor C-terminal domain-containing protein</fullName>
    </recommendedName>
</protein>
<evidence type="ECO:0000256" key="4">
    <source>
        <dbReference type="ARBA" id="ARBA00022692"/>
    </source>
</evidence>
<sequence length="678" mass="78576">MILPLAIVLSLIQITHQQQTALVRCLHDVTVTYFSQERPWLILSRHKDNSPRKSTLLGKVEDDTDLEILLSELLEDLNLRSTVLVTTNNECHEETNEYTPKLSVLHGGYIIFYDPQEDFESEIIELKCRPGWNPRANFVVVLLENMNINKNVIKDIFAHFWSHNVIQVIVLTHRIPASNHENGANTYINRDINVINFGSPISQMDKTVYGIEENVMFELYSWFPYYPLGRCGENPEAILLDVWIDNGINSYFLKKTSLFPNKIPKYFNGCALRITTFVFEPSVMSEKHYPNDTLVYGGGMDIKFLDMLQGVTKFTLKFKPVDYLGQFSLILPNGTWTGVLREIAYRTSDISLGGIYYRCHLDRRLECTTRYYSDEIVWYVPCAKSIPRWRSLTRVFKTSLWLGFIVGYIFLAILIFYSVKYSNKMAKQGHVFYTYTNLGKCFVNLWAVILGISATEDIPHKTTIRIIFILWVMYCFAVNTVYQTFLTSFMVDPGLQHQLSSVEELLESNMEFGMVQSFAALMPDLREKRFNRKQTCNDIDKCLERMALKGDFAVIHSRKYTDYAGYTRYVDSTGKLLFCEVKPNFARQYMTFFVQNGNFILERFNMAIHKTIEGGLSDRWWKDLIYTSTLKAARNFTTPPGDYIALSMEHMQSAFYILILGIIVSVICFIVEIFTQKT</sequence>
<dbReference type="Gene3D" id="1.10.287.70">
    <property type="match status" value="1"/>
</dbReference>
<evidence type="ECO:0000256" key="8">
    <source>
        <dbReference type="ARBA" id="ARBA00023180"/>
    </source>
</evidence>
<dbReference type="GO" id="GO:0005886">
    <property type="term" value="C:plasma membrane"/>
    <property type="evidence" value="ECO:0007669"/>
    <property type="project" value="UniProtKB-SubCell"/>
</dbReference>
<organism evidence="12 13">
    <name type="scientific">Diploptera punctata</name>
    <name type="common">Pacific beetle cockroach</name>
    <dbReference type="NCBI Taxonomy" id="6984"/>
    <lineage>
        <taxon>Eukaryota</taxon>
        <taxon>Metazoa</taxon>
        <taxon>Ecdysozoa</taxon>
        <taxon>Arthropoda</taxon>
        <taxon>Hexapoda</taxon>
        <taxon>Insecta</taxon>
        <taxon>Pterygota</taxon>
        <taxon>Neoptera</taxon>
        <taxon>Polyneoptera</taxon>
        <taxon>Dictyoptera</taxon>
        <taxon>Blattodea</taxon>
        <taxon>Blaberoidea</taxon>
        <taxon>Blaberidae</taxon>
        <taxon>Diplopterinae</taxon>
        <taxon>Diploptera</taxon>
    </lineage>
</organism>
<evidence type="ECO:0000313" key="13">
    <source>
        <dbReference type="Proteomes" id="UP001233999"/>
    </source>
</evidence>
<comment type="similarity">
    <text evidence="2">Belongs to the glutamate-gated ion channel (TC 1.A.10.1) family.</text>
</comment>
<dbReference type="SUPFAM" id="SSF53850">
    <property type="entry name" value="Periplasmic binding protein-like II"/>
    <property type="match status" value="1"/>
</dbReference>
<keyword evidence="7" id="KW-0675">Receptor</keyword>
<keyword evidence="6 9" id="KW-0472">Membrane</keyword>
<accession>A0AAD7ZEQ5</accession>
<keyword evidence="4 9" id="KW-0812">Transmembrane</keyword>
<dbReference type="PANTHER" id="PTHR42643:SF24">
    <property type="entry name" value="IONOTROPIC RECEPTOR 60A"/>
    <property type="match status" value="1"/>
</dbReference>
<dbReference type="Gene3D" id="3.40.190.10">
    <property type="entry name" value="Periplasmic binding protein-like II"/>
    <property type="match status" value="1"/>
</dbReference>
<reference evidence="12" key="2">
    <citation type="submission" date="2023-05" db="EMBL/GenBank/DDBJ databases">
        <authorList>
            <person name="Fouks B."/>
        </authorList>
    </citation>
    <scope>NUCLEOTIDE SEQUENCE</scope>
    <source>
        <strain evidence="12">Stay&amp;Tobe</strain>
        <tissue evidence="12">Testes</tissue>
    </source>
</reference>
<evidence type="ECO:0000259" key="11">
    <source>
        <dbReference type="Pfam" id="PF00060"/>
    </source>
</evidence>
<dbReference type="PANTHER" id="PTHR42643">
    <property type="entry name" value="IONOTROPIC RECEPTOR 20A-RELATED"/>
    <property type="match status" value="1"/>
</dbReference>
<feature type="domain" description="Ionotropic glutamate receptor C-terminal" evidence="11">
    <location>
        <begin position="398"/>
        <end position="662"/>
    </location>
</feature>
<dbReference type="EMBL" id="JASPKZ010008850">
    <property type="protein sequence ID" value="KAJ9578932.1"/>
    <property type="molecule type" value="Genomic_DNA"/>
</dbReference>
<comment type="subcellular location">
    <subcellularLocation>
        <location evidence="1">Cell membrane</location>
        <topology evidence="1">Multi-pass membrane protein</topology>
    </subcellularLocation>
</comment>
<evidence type="ECO:0000256" key="9">
    <source>
        <dbReference type="SAM" id="Phobius"/>
    </source>
</evidence>
<dbReference type="GO" id="GO:0015276">
    <property type="term" value="F:ligand-gated monoatomic ion channel activity"/>
    <property type="evidence" value="ECO:0007669"/>
    <property type="project" value="InterPro"/>
</dbReference>
<feature type="transmembrane region" description="Helical" evidence="9">
    <location>
        <begin position="654"/>
        <end position="675"/>
    </location>
</feature>
<dbReference type="GO" id="GO:0050906">
    <property type="term" value="P:detection of stimulus involved in sensory perception"/>
    <property type="evidence" value="ECO:0007669"/>
    <property type="project" value="UniProtKB-ARBA"/>
</dbReference>
<feature type="signal peptide" evidence="10">
    <location>
        <begin position="1"/>
        <end position="17"/>
    </location>
</feature>
<keyword evidence="3" id="KW-1003">Cell membrane</keyword>